<keyword evidence="15 22" id="KW-1207">Sterol metabolism</keyword>
<feature type="transmembrane region" description="Helical" evidence="22">
    <location>
        <begin position="26"/>
        <end position="44"/>
    </location>
</feature>
<keyword evidence="16 22" id="KW-0753">Steroid metabolism</keyword>
<evidence type="ECO:0000256" key="6">
    <source>
        <dbReference type="ARBA" id="ARBA00022692"/>
    </source>
</evidence>
<protein>
    <recommendedName>
        <fullName evidence="18">7-dehydrocholesterol reductase</fullName>
        <ecNumber evidence="17">1.3.1.21</ecNumber>
    </recommendedName>
    <alternativeName>
        <fullName evidence="19">Sterol Delta(7)-reductase</fullName>
    </alternativeName>
</protein>
<comment type="catalytic activity">
    <reaction evidence="21">
        <text>7-dehydrodesmosterol + NADPH + H(+) = desmosterol + NADP(+)</text>
        <dbReference type="Rhea" id="RHEA:46740"/>
        <dbReference type="ChEBI" id="CHEBI:15378"/>
        <dbReference type="ChEBI" id="CHEBI:17737"/>
        <dbReference type="ChEBI" id="CHEBI:27910"/>
        <dbReference type="ChEBI" id="CHEBI:57783"/>
        <dbReference type="ChEBI" id="CHEBI:58349"/>
    </reaction>
    <physiologicalReaction direction="left-to-right" evidence="21">
        <dbReference type="Rhea" id="RHEA:46741"/>
    </physiologicalReaction>
</comment>
<comment type="caution">
    <text evidence="22">Lacks conserved residue(s) required for the propagation of feature annotation.</text>
</comment>
<evidence type="ECO:0000256" key="19">
    <source>
        <dbReference type="ARBA" id="ARBA00042688"/>
    </source>
</evidence>
<dbReference type="FunFam" id="1.20.120.1630:FF:000004">
    <property type="entry name" value="7-dehydrocholesterol reductase"/>
    <property type="match status" value="1"/>
</dbReference>
<comment type="similarity">
    <text evidence="3 22">Belongs to the ERG4/ERG24 family.</text>
</comment>
<dbReference type="PANTHER" id="PTHR21257:SF38">
    <property type="entry name" value="7-DEHYDROCHOLESTEROL REDUCTASE"/>
    <property type="match status" value="1"/>
</dbReference>
<evidence type="ECO:0000256" key="10">
    <source>
        <dbReference type="ARBA" id="ARBA00022989"/>
    </source>
</evidence>
<feature type="transmembrane region" description="Helical" evidence="22">
    <location>
        <begin position="402"/>
        <end position="420"/>
    </location>
</feature>
<evidence type="ECO:0000256" key="13">
    <source>
        <dbReference type="ARBA" id="ARBA00023098"/>
    </source>
</evidence>
<evidence type="ECO:0000256" key="22">
    <source>
        <dbReference type="RuleBase" id="RU369120"/>
    </source>
</evidence>
<feature type="transmembrane region" description="Helical" evidence="22">
    <location>
        <begin position="79"/>
        <end position="101"/>
    </location>
</feature>
<dbReference type="AlphaFoldDB" id="A0A8H6VHF6"/>
<keyword evidence="7" id="KW-0152">Cholesterol biosynthesis</keyword>
<evidence type="ECO:0000256" key="15">
    <source>
        <dbReference type="ARBA" id="ARBA00023166"/>
    </source>
</evidence>
<evidence type="ECO:0000256" key="2">
    <source>
        <dbReference type="ARBA" id="ARBA00004770"/>
    </source>
</evidence>
<name>A0A8H6VHF6_9PEZI</name>
<evidence type="ECO:0000256" key="4">
    <source>
        <dbReference type="ARBA" id="ARBA00022516"/>
    </source>
</evidence>
<dbReference type="EC" id="1.3.1.21" evidence="17"/>
<comment type="pathway">
    <text evidence="2">Steroid biosynthesis; cholesterol biosynthesis.</text>
</comment>
<dbReference type="Pfam" id="PF01222">
    <property type="entry name" value="ERG4_ERG24"/>
    <property type="match status" value="1"/>
</dbReference>
<keyword evidence="6 22" id="KW-0812">Transmembrane</keyword>
<accession>A0A8H6VHF6</accession>
<evidence type="ECO:0000313" key="23">
    <source>
        <dbReference type="EMBL" id="KAF7192523.1"/>
    </source>
</evidence>
<evidence type="ECO:0000256" key="3">
    <source>
        <dbReference type="ARBA" id="ARBA00005402"/>
    </source>
</evidence>
<keyword evidence="5" id="KW-0153">Cholesterol metabolism</keyword>
<feature type="transmembrane region" description="Helical" evidence="22">
    <location>
        <begin position="121"/>
        <end position="139"/>
    </location>
</feature>
<organism evidence="23 24">
    <name type="scientific">Pseudocercospora fuligena</name>
    <dbReference type="NCBI Taxonomy" id="685502"/>
    <lineage>
        <taxon>Eukaryota</taxon>
        <taxon>Fungi</taxon>
        <taxon>Dikarya</taxon>
        <taxon>Ascomycota</taxon>
        <taxon>Pezizomycotina</taxon>
        <taxon>Dothideomycetes</taxon>
        <taxon>Dothideomycetidae</taxon>
        <taxon>Mycosphaerellales</taxon>
        <taxon>Mycosphaerellaceae</taxon>
        <taxon>Pseudocercospora</taxon>
    </lineage>
</organism>
<proteinExistence type="inferred from homology"/>
<sequence length="450" mass="50647">MVAKAAEQLDPTTEVTWGRRAKANRIDGMVAACIVAFVPFWMYMNNYALHYHGGSLYAATDDPRRQGILALVYHHLQHFSVSSLLAYLGWVAFQAALYAILPGRRCLGQRTPGGQLLEYTVNGLLAWSITHGLFAMAIFTGTIRASIIADHWQSLIVAADVYGILVSVAAMSKGYFAPTHAGDRKLSGSLAFDFFSGVELNPRFGKYFDVKFFHNGRPGIVAWTLINFSCAAHQYDNHGYVSNSMIIVNILQAIYVLDFFVNEDWYLRTVDITHDHFGFYLAYGTASFLPKLYTIQAQYLAVCPTHLSTAETIGTLSLGLAGYALFRSANHQKDIVRRTQGAATIWGKPAQAIRAEYYTSDGKKHTSLLLAGGWWGVCRHTNYLADLIQTLAMSLTCGFNHFLPWSHFVWMCALLLNRLVRDERRCRNKYGEKWDEYCEKVPYRLIPGVW</sequence>
<dbReference type="InterPro" id="IPR001171">
    <property type="entry name" value="ERG24_DHCR-like"/>
</dbReference>
<dbReference type="OrthoDB" id="5326588at2759"/>
<keyword evidence="13 22" id="KW-0443">Lipid metabolism</keyword>
<keyword evidence="24" id="KW-1185">Reference proteome</keyword>
<comment type="catalytic activity">
    <reaction evidence="20">
        <text>cholesterol + NADP(+) = 7-dehydrocholesterol + NADPH + H(+)</text>
        <dbReference type="Rhea" id="RHEA:23984"/>
        <dbReference type="ChEBI" id="CHEBI:15378"/>
        <dbReference type="ChEBI" id="CHEBI:16113"/>
        <dbReference type="ChEBI" id="CHEBI:17759"/>
        <dbReference type="ChEBI" id="CHEBI:57783"/>
        <dbReference type="ChEBI" id="CHEBI:58349"/>
        <dbReference type="EC" id="1.3.1.21"/>
    </reaction>
    <physiologicalReaction direction="right-to-left" evidence="20">
        <dbReference type="Rhea" id="RHEA:23986"/>
    </physiologicalReaction>
</comment>
<evidence type="ECO:0000256" key="21">
    <source>
        <dbReference type="ARBA" id="ARBA00047826"/>
    </source>
</evidence>
<evidence type="ECO:0000256" key="20">
    <source>
        <dbReference type="ARBA" id="ARBA00047795"/>
    </source>
</evidence>
<comment type="caution">
    <text evidence="23">The sequence shown here is derived from an EMBL/GenBank/DDBJ whole genome shotgun (WGS) entry which is preliminary data.</text>
</comment>
<keyword evidence="8" id="KW-0521">NADP</keyword>
<evidence type="ECO:0000256" key="5">
    <source>
        <dbReference type="ARBA" id="ARBA00022548"/>
    </source>
</evidence>
<dbReference type="GO" id="GO:0016132">
    <property type="term" value="P:brassinosteroid biosynthetic process"/>
    <property type="evidence" value="ECO:0007669"/>
    <property type="project" value="TreeGrafter"/>
</dbReference>
<dbReference type="GO" id="GO:0005789">
    <property type="term" value="C:endoplasmic reticulum membrane"/>
    <property type="evidence" value="ECO:0007669"/>
    <property type="project" value="TreeGrafter"/>
</dbReference>
<dbReference type="EMBL" id="JABCIY010000121">
    <property type="protein sequence ID" value="KAF7192523.1"/>
    <property type="molecule type" value="Genomic_DNA"/>
</dbReference>
<dbReference type="Proteomes" id="UP000660729">
    <property type="component" value="Unassembled WGS sequence"/>
</dbReference>
<keyword evidence="9 22" id="KW-0752">Steroid biosynthesis</keyword>
<dbReference type="GO" id="GO:0047598">
    <property type="term" value="F:7-dehydrocholesterol reductase activity"/>
    <property type="evidence" value="ECO:0007669"/>
    <property type="project" value="UniProtKB-EC"/>
</dbReference>
<evidence type="ECO:0000256" key="8">
    <source>
        <dbReference type="ARBA" id="ARBA00022857"/>
    </source>
</evidence>
<dbReference type="PANTHER" id="PTHR21257">
    <property type="entry name" value="DELTA(14)-STEROL REDUCTASE"/>
    <property type="match status" value="1"/>
</dbReference>
<evidence type="ECO:0000256" key="11">
    <source>
        <dbReference type="ARBA" id="ARBA00023002"/>
    </source>
</evidence>
<gene>
    <name evidence="23" type="ORF">HII31_06155</name>
</gene>
<keyword evidence="14 22" id="KW-0472">Membrane</keyword>
<keyword evidence="11 22" id="KW-0560">Oxidoreductase</keyword>
<keyword evidence="4 22" id="KW-0444">Lipid biosynthesis</keyword>
<dbReference type="GO" id="GO:0006695">
    <property type="term" value="P:cholesterol biosynthetic process"/>
    <property type="evidence" value="ECO:0007669"/>
    <property type="project" value="UniProtKB-KW"/>
</dbReference>
<comment type="subcellular location">
    <subcellularLocation>
        <location evidence="1">Membrane</location>
        <topology evidence="1">Multi-pass membrane protein</topology>
    </subcellularLocation>
</comment>
<evidence type="ECO:0000256" key="9">
    <source>
        <dbReference type="ARBA" id="ARBA00022955"/>
    </source>
</evidence>
<keyword evidence="10 22" id="KW-1133">Transmembrane helix</keyword>
<evidence type="ECO:0000256" key="7">
    <source>
        <dbReference type="ARBA" id="ARBA00022778"/>
    </source>
</evidence>
<evidence type="ECO:0000256" key="16">
    <source>
        <dbReference type="ARBA" id="ARBA00023221"/>
    </source>
</evidence>
<evidence type="ECO:0000256" key="17">
    <source>
        <dbReference type="ARBA" id="ARBA00038851"/>
    </source>
</evidence>
<keyword evidence="12 22" id="KW-0756">Sterol biosynthesis</keyword>
<reference evidence="23" key="1">
    <citation type="submission" date="2020-04" db="EMBL/GenBank/DDBJ databases">
        <title>Draft genome resource of the tomato pathogen Pseudocercospora fuligena.</title>
        <authorList>
            <person name="Zaccaron A."/>
        </authorList>
    </citation>
    <scope>NUCLEOTIDE SEQUENCE</scope>
    <source>
        <strain evidence="23">PF001</strain>
    </source>
</reference>
<evidence type="ECO:0000256" key="14">
    <source>
        <dbReference type="ARBA" id="ARBA00023136"/>
    </source>
</evidence>
<evidence type="ECO:0000313" key="24">
    <source>
        <dbReference type="Proteomes" id="UP000660729"/>
    </source>
</evidence>
<evidence type="ECO:0000256" key="12">
    <source>
        <dbReference type="ARBA" id="ARBA00023011"/>
    </source>
</evidence>
<evidence type="ECO:0000256" key="1">
    <source>
        <dbReference type="ARBA" id="ARBA00004141"/>
    </source>
</evidence>
<evidence type="ECO:0000256" key="18">
    <source>
        <dbReference type="ARBA" id="ARBA00039984"/>
    </source>
</evidence>
<dbReference type="Gene3D" id="1.20.120.1630">
    <property type="match status" value="1"/>
</dbReference>